<gene>
    <name evidence="2" type="ORF">K239x_03540</name>
</gene>
<dbReference type="Proteomes" id="UP000319817">
    <property type="component" value="Chromosome"/>
</dbReference>
<keyword evidence="1" id="KW-0472">Membrane</keyword>
<name>A0A517NMR4_9BACT</name>
<sequence length="69" mass="7584">MSTAVDKCWRPIGSFSFLSTKLRAFSLNEGQCYRYVAVYGVNGFNAFAAATMLLVSKRVSGHRCDGGIR</sequence>
<keyword evidence="1" id="KW-0812">Transmembrane</keyword>
<keyword evidence="1" id="KW-1133">Transmembrane helix</keyword>
<proteinExistence type="predicted"/>
<evidence type="ECO:0000256" key="1">
    <source>
        <dbReference type="SAM" id="Phobius"/>
    </source>
</evidence>
<accession>A0A517NMR4</accession>
<evidence type="ECO:0000313" key="3">
    <source>
        <dbReference type="Proteomes" id="UP000319817"/>
    </source>
</evidence>
<evidence type="ECO:0000313" key="2">
    <source>
        <dbReference type="EMBL" id="QDT08415.1"/>
    </source>
</evidence>
<reference evidence="2 3" key="1">
    <citation type="submission" date="2019-02" db="EMBL/GenBank/DDBJ databases">
        <title>Deep-cultivation of Planctomycetes and their phenomic and genomic characterization uncovers novel biology.</title>
        <authorList>
            <person name="Wiegand S."/>
            <person name="Jogler M."/>
            <person name="Boedeker C."/>
            <person name="Pinto D."/>
            <person name="Vollmers J."/>
            <person name="Rivas-Marin E."/>
            <person name="Kohn T."/>
            <person name="Peeters S.H."/>
            <person name="Heuer A."/>
            <person name="Rast P."/>
            <person name="Oberbeckmann S."/>
            <person name="Bunk B."/>
            <person name="Jeske O."/>
            <person name="Meyerdierks A."/>
            <person name="Storesund J.E."/>
            <person name="Kallscheuer N."/>
            <person name="Luecker S."/>
            <person name="Lage O.M."/>
            <person name="Pohl T."/>
            <person name="Merkel B.J."/>
            <person name="Hornburger P."/>
            <person name="Mueller R.-W."/>
            <person name="Bruemmer F."/>
            <person name="Labrenz M."/>
            <person name="Spormann A.M."/>
            <person name="Op den Camp H."/>
            <person name="Overmann J."/>
            <person name="Amann R."/>
            <person name="Jetten M.S.M."/>
            <person name="Mascher T."/>
            <person name="Medema M.H."/>
            <person name="Devos D.P."/>
            <person name="Kaster A.-K."/>
            <person name="Ovreas L."/>
            <person name="Rohde M."/>
            <person name="Galperin M.Y."/>
            <person name="Jogler C."/>
        </authorList>
    </citation>
    <scope>NUCLEOTIDE SEQUENCE [LARGE SCALE GENOMIC DNA]</scope>
    <source>
        <strain evidence="2 3">K23_9</strain>
    </source>
</reference>
<dbReference type="EMBL" id="CP036526">
    <property type="protein sequence ID" value="QDT08415.1"/>
    <property type="molecule type" value="Genomic_DNA"/>
</dbReference>
<dbReference type="AlphaFoldDB" id="A0A517NMR4"/>
<feature type="transmembrane region" description="Helical" evidence="1">
    <location>
        <begin position="36"/>
        <end position="55"/>
    </location>
</feature>
<organism evidence="2 3">
    <name type="scientific">Stieleria marina</name>
    <dbReference type="NCBI Taxonomy" id="1930275"/>
    <lineage>
        <taxon>Bacteria</taxon>
        <taxon>Pseudomonadati</taxon>
        <taxon>Planctomycetota</taxon>
        <taxon>Planctomycetia</taxon>
        <taxon>Pirellulales</taxon>
        <taxon>Pirellulaceae</taxon>
        <taxon>Stieleria</taxon>
    </lineage>
</organism>
<keyword evidence="3" id="KW-1185">Reference proteome</keyword>
<protein>
    <submittedName>
        <fullName evidence="2">Uncharacterized protein</fullName>
    </submittedName>
</protein>